<organism evidence="3 4">
    <name type="scientific">Aquimarina aggregata</name>
    <dbReference type="NCBI Taxonomy" id="1642818"/>
    <lineage>
        <taxon>Bacteria</taxon>
        <taxon>Pseudomonadati</taxon>
        <taxon>Bacteroidota</taxon>
        <taxon>Flavobacteriia</taxon>
        <taxon>Flavobacteriales</taxon>
        <taxon>Flavobacteriaceae</taxon>
        <taxon>Aquimarina</taxon>
    </lineage>
</organism>
<reference evidence="3 4" key="1">
    <citation type="submission" date="2016-01" db="EMBL/GenBank/DDBJ databases">
        <title>The draft genome sequence of Aquimarina sp. RZW4-3-2.</title>
        <authorList>
            <person name="Wang Y."/>
        </authorList>
    </citation>
    <scope>NUCLEOTIDE SEQUENCE [LARGE SCALE GENOMIC DNA]</scope>
    <source>
        <strain evidence="3 4">RZW4-3-2</strain>
    </source>
</reference>
<dbReference type="RefSeq" id="WP_066312758.1">
    <property type="nucleotide sequence ID" value="NZ_LQRT01000007.1"/>
</dbReference>
<dbReference type="EMBL" id="LQRT01000007">
    <property type="protein sequence ID" value="KZS41058.1"/>
    <property type="molecule type" value="Genomic_DNA"/>
</dbReference>
<comment type="caution">
    <text evidence="3">The sequence shown here is derived from an EMBL/GenBank/DDBJ whole genome shotgun (WGS) entry which is preliminary data.</text>
</comment>
<dbReference type="STRING" id="1642818.AWE51_23150"/>
<keyword evidence="4" id="KW-1185">Reference proteome</keyword>
<feature type="transmembrane region" description="Helical" evidence="2">
    <location>
        <begin position="81"/>
        <end position="101"/>
    </location>
</feature>
<keyword evidence="2" id="KW-0472">Membrane</keyword>
<dbReference type="OrthoDB" id="1164913at2"/>
<sequence>MTEFTPPISERKTEELIEIVYSGKEYWNEEAIRQSKLELEKRNVSKKEQEKVISKWEKEVDDYIVELKNTLEQNKSEGYSILRMLSIFAVAPFILVGKWTVGKDLIELRNENFKLKFKQRLILLLTGTLFWIGIFIYGFNASEKERLKLSHEEEIEISDWKKKHGYEK</sequence>
<feature type="coiled-coil region" evidence="1">
    <location>
        <begin position="46"/>
        <end position="73"/>
    </location>
</feature>
<evidence type="ECO:0000313" key="3">
    <source>
        <dbReference type="EMBL" id="KZS41058.1"/>
    </source>
</evidence>
<evidence type="ECO:0000313" key="4">
    <source>
        <dbReference type="Proteomes" id="UP000076715"/>
    </source>
</evidence>
<protein>
    <submittedName>
        <fullName evidence="3">Uncharacterized protein</fullName>
    </submittedName>
</protein>
<dbReference type="AlphaFoldDB" id="A0A162DIV5"/>
<dbReference type="Proteomes" id="UP000076715">
    <property type="component" value="Unassembled WGS sequence"/>
</dbReference>
<proteinExistence type="predicted"/>
<keyword evidence="1" id="KW-0175">Coiled coil</keyword>
<accession>A0A162DIV5</accession>
<feature type="transmembrane region" description="Helical" evidence="2">
    <location>
        <begin position="121"/>
        <end position="139"/>
    </location>
</feature>
<keyword evidence="2" id="KW-0812">Transmembrane</keyword>
<gene>
    <name evidence="3" type="ORF">AWE51_23150</name>
</gene>
<evidence type="ECO:0000256" key="2">
    <source>
        <dbReference type="SAM" id="Phobius"/>
    </source>
</evidence>
<evidence type="ECO:0000256" key="1">
    <source>
        <dbReference type="SAM" id="Coils"/>
    </source>
</evidence>
<keyword evidence="2" id="KW-1133">Transmembrane helix</keyword>
<name>A0A162DIV5_9FLAO</name>